<reference evidence="2 3" key="1">
    <citation type="journal article" date="2018" name="Genes (Basel)">
        <title>Complete Genome Sequence of the Model Halovirus PhiH1 (PhiH1).</title>
        <authorList>
            <person name="Dyall-Smith M."/>
            <person name="Pfeifer F."/>
            <person name="Witte A."/>
            <person name="Oesterhelt D."/>
            <person name="Pfeiffer F."/>
        </authorList>
    </citation>
    <scope>NUCLEOTIDE SEQUENCE [LARGE SCALE GENOMIC DNA]</scope>
    <source>
        <strain evidence="2">Variant phiH1</strain>
    </source>
</reference>
<feature type="region of interest" description="Disordered" evidence="1">
    <location>
        <begin position="1"/>
        <end position="31"/>
    </location>
</feature>
<organismHost>
    <name type="scientific">Halobacterium salinarum</name>
    <name type="common">Halobacterium halobium</name>
    <dbReference type="NCBI Taxonomy" id="2242"/>
</organismHost>
<dbReference type="EMBL" id="MK002701">
    <property type="protein sequence ID" value="AYM00274.1"/>
    <property type="molecule type" value="Genomic_DNA"/>
</dbReference>
<gene>
    <name evidence="2" type="ORF">PhiH1_135</name>
</gene>
<proteinExistence type="predicted"/>
<dbReference type="Proteomes" id="UP000277198">
    <property type="component" value="Segment"/>
</dbReference>
<evidence type="ECO:0000313" key="2">
    <source>
        <dbReference type="EMBL" id="AYM00274.1"/>
    </source>
</evidence>
<evidence type="ECO:0000256" key="1">
    <source>
        <dbReference type="SAM" id="MobiDB-lite"/>
    </source>
</evidence>
<name>A0A3G1ZKQ5_BPPHH</name>
<keyword evidence="3" id="KW-1185">Reference proteome</keyword>
<sequence>MTVPAVIGAPCEADGHPSACSEPASGSVETTDDALLSVEGADVATHATAVMHFPSHGHSTDPMGNCVDYQTHDLTPDQEHLLTVNGAPVMCVDDSTDDPGSGGTATLVDDGGNDLLTVTEE</sequence>
<evidence type="ECO:0000313" key="3">
    <source>
        <dbReference type="Proteomes" id="UP000277198"/>
    </source>
</evidence>
<accession>A0A3G1ZKQ5</accession>
<protein>
    <submittedName>
        <fullName evidence="2">Uncharacterized protein</fullName>
    </submittedName>
</protein>
<feature type="region of interest" description="Disordered" evidence="1">
    <location>
        <begin position="91"/>
        <end position="121"/>
    </location>
</feature>
<organism evidence="2 3">
    <name type="scientific">Halobacterium phage phiH</name>
    <name type="common">Bacteriophage phi-H</name>
    <dbReference type="NCBI Taxonomy" id="169684"/>
    <lineage>
        <taxon>Viruses</taxon>
        <taxon>Duplodnaviria</taxon>
        <taxon>Heunggongvirae</taxon>
        <taxon>Uroviricota</taxon>
        <taxon>Caudoviricetes</taxon>
        <taxon>Vertoviridae</taxon>
        <taxon>Myohalovirus</taxon>
        <taxon>Myohalovirus spontanei</taxon>
        <taxon>Myohalovirus phiH</taxon>
    </lineage>
</organism>